<protein>
    <submittedName>
        <fullName evidence="2">Uncharacterized protein</fullName>
    </submittedName>
</protein>
<proteinExistence type="predicted"/>
<reference evidence="2 3" key="1">
    <citation type="submission" date="2013-04" db="EMBL/GenBank/DDBJ databases">
        <title>Gluconobacter oxydans NBRC 3293 whole genome sequence.</title>
        <authorList>
            <person name="Matsutani M."/>
            <person name="Yakushi T."/>
            <person name="Matsushita K."/>
        </authorList>
    </citation>
    <scope>NUCLEOTIDE SEQUENCE [LARGE SCALE GENOMIC DNA]</scope>
    <source>
        <strain evidence="2 3">NBRC 3293</strain>
    </source>
</reference>
<dbReference type="Proteomes" id="UP000484858">
    <property type="component" value="Unassembled WGS sequence"/>
</dbReference>
<name>A0A829X3Y5_GLUOY</name>
<evidence type="ECO:0000256" key="1">
    <source>
        <dbReference type="SAM" id="SignalP"/>
    </source>
</evidence>
<accession>A0A829X3Y5</accession>
<evidence type="ECO:0000313" key="3">
    <source>
        <dbReference type="Proteomes" id="UP000484858"/>
    </source>
</evidence>
<dbReference type="AlphaFoldDB" id="A0A829X3Y5"/>
<feature type="signal peptide" evidence="1">
    <location>
        <begin position="1"/>
        <end position="23"/>
    </location>
</feature>
<dbReference type="EMBL" id="BARJ01000004">
    <property type="protein sequence ID" value="GEM16349.1"/>
    <property type="molecule type" value="Genomic_DNA"/>
</dbReference>
<evidence type="ECO:0000313" key="2">
    <source>
        <dbReference type="EMBL" id="GEM16349.1"/>
    </source>
</evidence>
<comment type="caution">
    <text evidence="2">The sequence shown here is derived from an EMBL/GenBank/DDBJ whole genome shotgun (WGS) entry which is preliminary data.</text>
</comment>
<sequence length="112" mass="11984">MGVSLMRALLLLAVLTGSGLALTDVSAGAQELRRDDLSAHAVLTDEVSQSGVDHRMLECRTDPRLLHTVWDGRVSPQPGPHVCTGGANRLGAGYVRYLATSRMVKAHKPLRG</sequence>
<organism evidence="2 3">
    <name type="scientific">Gluconobacter oxydans NBRC 3293</name>
    <dbReference type="NCBI Taxonomy" id="1315969"/>
    <lineage>
        <taxon>Bacteria</taxon>
        <taxon>Pseudomonadati</taxon>
        <taxon>Pseudomonadota</taxon>
        <taxon>Alphaproteobacteria</taxon>
        <taxon>Acetobacterales</taxon>
        <taxon>Acetobacteraceae</taxon>
        <taxon>Gluconobacter</taxon>
    </lineage>
</organism>
<feature type="chain" id="PRO_5032420562" evidence="1">
    <location>
        <begin position="24"/>
        <end position="112"/>
    </location>
</feature>
<gene>
    <name evidence="2" type="ORF">NBRC3293_0846</name>
</gene>
<keyword evidence="1" id="KW-0732">Signal</keyword>